<protein>
    <submittedName>
        <fullName evidence="3">Haloalkane dehalogenase</fullName>
        <ecNumber evidence="3">3.8.1.5</ecNumber>
    </submittedName>
</protein>
<dbReference type="InterPro" id="IPR029058">
    <property type="entry name" value="AB_hydrolase_fold"/>
</dbReference>
<dbReference type="RefSeq" id="WP_307248424.1">
    <property type="nucleotide sequence ID" value="NZ_JAUSQZ010000001.1"/>
</dbReference>
<comment type="caution">
    <text evidence="3">The sequence shown here is derived from an EMBL/GenBank/DDBJ whole genome shotgun (WGS) entry which is preliminary data.</text>
</comment>
<proteinExistence type="predicted"/>
<dbReference type="PANTHER" id="PTHR43194:SF2">
    <property type="entry name" value="PEROXISOMAL MEMBRANE PROTEIN LPX1"/>
    <property type="match status" value="1"/>
</dbReference>
<dbReference type="EMBL" id="JAUSQZ010000001">
    <property type="protein sequence ID" value="MDP9829838.1"/>
    <property type="molecule type" value="Genomic_DNA"/>
</dbReference>
<reference evidence="3 4" key="1">
    <citation type="submission" date="2023-07" db="EMBL/GenBank/DDBJ databases">
        <title>Sequencing the genomes of 1000 actinobacteria strains.</title>
        <authorList>
            <person name="Klenk H.-P."/>
        </authorList>
    </citation>
    <scope>NUCLEOTIDE SEQUENCE [LARGE SCALE GENOMIC DNA]</scope>
    <source>
        <strain evidence="3 4">DSM 44388</strain>
    </source>
</reference>
<dbReference type="Gene3D" id="3.40.50.1820">
    <property type="entry name" value="alpha/beta hydrolase"/>
    <property type="match status" value="1"/>
</dbReference>
<gene>
    <name evidence="3" type="ORF">J2S57_005587</name>
</gene>
<keyword evidence="3" id="KW-0378">Hydrolase</keyword>
<sequence length="309" mass="33567">MSLPSSLPSSRNTIPTGAFGPDARSVDVPVLDSHIHHVESGSGSPIVFLHGSPTSSFLYRHVFRLLENRGRLLAPDLIGFGDSGRPDIAYELADHERYLDAWFDALDLRDVTLVLQDYGAAFGVSWAARHPERVRAVLLAEPVIRDIESSALPEAFVGAQQLIRTPGDGEKFVVDDNGFMEQVFPGAFLQPLAPEDLAVYQAPFPTPESRAHLIRFPRNLPIDGVPASSVAFLARNEEWLRTSAGVPKTLLTYEPGFLLTPTIEAWIRENVASIEVFAGGAGVHFVQEEQPQGLADAVVALLERAGSVG</sequence>
<dbReference type="InterPro" id="IPR000073">
    <property type="entry name" value="AB_hydrolase_1"/>
</dbReference>
<dbReference type="Pfam" id="PF00561">
    <property type="entry name" value="Abhydrolase_1"/>
    <property type="match status" value="1"/>
</dbReference>
<accession>A0ABT9PAW4</accession>
<dbReference type="EC" id="3.8.1.5" evidence="3"/>
<evidence type="ECO:0000256" key="1">
    <source>
        <dbReference type="SAM" id="MobiDB-lite"/>
    </source>
</evidence>
<feature type="region of interest" description="Disordered" evidence="1">
    <location>
        <begin position="1"/>
        <end position="20"/>
    </location>
</feature>
<dbReference type="PANTHER" id="PTHR43194">
    <property type="entry name" value="HYDROLASE ALPHA/BETA FOLD FAMILY"/>
    <property type="match status" value="1"/>
</dbReference>
<organism evidence="3 4">
    <name type="scientific">Kineosporia succinea</name>
    <dbReference type="NCBI Taxonomy" id="84632"/>
    <lineage>
        <taxon>Bacteria</taxon>
        <taxon>Bacillati</taxon>
        <taxon>Actinomycetota</taxon>
        <taxon>Actinomycetes</taxon>
        <taxon>Kineosporiales</taxon>
        <taxon>Kineosporiaceae</taxon>
        <taxon>Kineosporia</taxon>
    </lineage>
</organism>
<dbReference type="NCBIfam" id="NF002938">
    <property type="entry name" value="PRK03592.1"/>
    <property type="match status" value="1"/>
</dbReference>
<dbReference type="PRINTS" id="PR00111">
    <property type="entry name" value="ABHYDROLASE"/>
</dbReference>
<feature type="domain" description="AB hydrolase-1" evidence="2">
    <location>
        <begin position="45"/>
        <end position="190"/>
    </location>
</feature>
<evidence type="ECO:0000259" key="2">
    <source>
        <dbReference type="Pfam" id="PF00561"/>
    </source>
</evidence>
<evidence type="ECO:0000313" key="3">
    <source>
        <dbReference type="EMBL" id="MDP9829838.1"/>
    </source>
</evidence>
<dbReference type="SUPFAM" id="SSF53474">
    <property type="entry name" value="alpha/beta-Hydrolases"/>
    <property type="match status" value="1"/>
</dbReference>
<dbReference type="Proteomes" id="UP001235712">
    <property type="component" value="Unassembled WGS sequence"/>
</dbReference>
<name>A0ABT9PAW4_9ACTN</name>
<keyword evidence="4" id="KW-1185">Reference proteome</keyword>
<feature type="compositionally biased region" description="Polar residues" evidence="1">
    <location>
        <begin position="1"/>
        <end position="15"/>
    </location>
</feature>
<dbReference type="InterPro" id="IPR050228">
    <property type="entry name" value="Carboxylesterase_BioH"/>
</dbReference>
<dbReference type="GO" id="GO:0018786">
    <property type="term" value="F:haloalkane dehalogenase activity"/>
    <property type="evidence" value="ECO:0007669"/>
    <property type="project" value="UniProtKB-EC"/>
</dbReference>
<evidence type="ECO:0000313" key="4">
    <source>
        <dbReference type="Proteomes" id="UP001235712"/>
    </source>
</evidence>